<evidence type="ECO:0008006" key="4">
    <source>
        <dbReference type="Google" id="ProtNLM"/>
    </source>
</evidence>
<dbReference type="STRING" id="928856.SAMN04488049_10937"/>
<keyword evidence="3" id="KW-1185">Reference proteome</keyword>
<dbReference type="RefSeq" id="WP_074942023.1">
    <property type="nucleotide sequence ID" value="NZ_CYSD01000012.1"/>
</dbReference>
<dbReference type="EMBL" id="CYSD01000012">
    <property type="protein sequence ID" value="CUH75310.1"/>
    <property type="molecule type" value="Genomic_DNA"/>
</dbReference>
<evidence type="ECO:0000313" key="2">
    <source>
        <dbReference type="EMBL" id="CUH75310.1"/>
    </source>
</evidence>
<feature type="region of interest" description="Disordered" evidence="1">
    <location>
        <begin position="1"/>
        <end position="24"/>
    </location>
</feature>
<dbReference type="AlphaFoldDB" id="A0A0P1GMB8"/>
<feature type="region of interest" description="Disordered" evidence="1">
    <location>
        <begin position="209"/>
        <end position="236"/>
    </location>
</feature>
<accession>A0A0P1GMB8</accession>
<sequence>MSNPIRSAHAPAAQALVPSPQPLRSRGSLSLCPDVTLVHGRAHEICGGARRTLALWLATKTEGPVLWISPSWQSVDLHAEGVWHHFDPGRLIFLRVQRAEDLLWSVEEALRSGAVPLVVADLPGPPALTPVRRLHLAAEQGGDLLGKRGTAPTALLLTPDQGGAPGVESRWQMLPRHLPQPDPRVQPGVPFGIEAAPVDRWKLNRLRARSQPPASWHVTPNPRSEHAPDAAGHRKNTPPFVETMQKSDGFCGTVAATLTLSKIPQ</sequence>
<feature type="compositionally biased region" description="Basic and acidic residues" evidence="1">
    <location>
        <begin position="223"/>
        <end position="232"/>
    </location>
</feature>
<name>A0A0P1GMB8_9RHOB</name>
<proteinExistence type="predicted"/>
<dbReference type="Gene3D" id="3.40.50.300">
    <property type="entry name" value="P-loop containing nucleotide triphosphate hydrolases"/>
    <property type="match status" value="1"/>
</dbReference>
<dbReference type="Proteomes" id="UP000052022">
    <property type="component" value="Unassembled WGS sequence"/>
</dbReference>
<organism evidence="2 3">
    <name type="scientific">Tritonibacter multivorans</name>
    <dbReference type="NCBI Taxonomy" id="928856"/>
    <lineage>
        <taxon>Bacteria</taxon>
        <taxon>Pseudomonadati</taxon>
        <taxon>Pseudomonadota</taxon>
        <taxon>Alphaproteobacteria</taxon>
        <taxon>Rhodobacterales</taxon>
        <taxon>Paracoccaceae</taxon>
        <taxon>Tritonibacter</taxon>
    </lineage>
</organism>
<dbReference type="SUPFAM" id="SSF52540">
    <property type="entry name" value="P-loop containing nucleoside triphosphate hydrolases"/>
    <property type="match status" value="1"/>
</dbReference>
<protein>
    <recommendedName>
        <fullName evidence="4">Protein ImuA</fullName>
    </recommendedName>
</protein>
<evidence type="ECO:0000313" key="3">
    <source>
        <dbReference type="Proteomes" id="UP000052022"/>
    </source>
</evidence>
<evidence type="ECO:0000256" key="1">
    <source>
        <dbReference type="SAM" id="MobiDB-lite"/>
    </source>
</evidence>
<gene>
    <name evidence="2" type="ORF">TRM7557_00324</name>
</gene>
<reference evidence="2 3" key="1">
    <citation type="submission" date="2015-09" db="EMBL/GenBank/DDBJ databases">
        <authorList>
            <consortium name="Swine Surveillance"/>
        </authorList>
    </citation>
    <scope>NUCLEOTIDE SEQUENCE [LARGE SCALE GENOMIC DNA]</scope>
    <source>
        <strain evidence="2 3">CECT 7557</strain>
    </source>
</reference>
<dbReference type="InterPro" id="IPR027417">
    <property type="entry name" value="P-loop_NTPase"/>
</dbReference>